<evidence type="ECO:0000256" key="7">
    <source>
        <dbReference type="ARBA" id="ARBA00023166"/>
    </source>
</evidence>
<evidence type="ECO:0000256" key="2">
    <source>
        <dbReference type="ARBA" id="ARBA00022548"/>
    </source>
</evidence>
<comment type="pathway">
    <text evidence="11">Steroid metabolism; cholesterol degradation.</text>
</comment>
<evidence type="ECO:0000256" key="5">
    <source>
        <dbReference type="ARBA" id="ARBA00023002"/>
    </source>
</evidence>
<accession>A0A383B3D0</accession>
<keyword evidence="7" id="KW-1207">Sterol metabolism</keyword>
<gene>
    <name evidence="16" type="ORF">METZ01_LOCUS466819</name>
</gene>
<keyword evidence="8" id="KW-0753">Steroid metabolism</keyword>
<organism evidence="16">
    <name type="scientific">marine metagenome</name>
    <dbReference type="NCBI Taxonomy" id="408172"/>
    <lineage>
        <taxon>unclassified sequences</taxon>
        <taxon>metagenomes</taxon>
        <taxon>ecological metagenomes</taxon>
    </lineage>
</organism>
<dbReference type="EMBL" id="UINC01196799">
    <property type="protein sequence ID" value="SVE13965.1"/>
    <property type="molecule type" value="Genomic_DNA"/>
</dbReference>
<evidence type="ECO:0000256" key="12">
    <source>
        <dbReference type="ARBA" id="ARBA00049723"/>
    </source>
</evidence>
<evidence type="ECO:0000313" key="16">
    <source>
        <dbReference type="EMBL" id="SVE13965.1"/>
    </source>
</evidence>
<dbReference type="PANTHER" id="PTHR47470">
    <property type="entry name" value="CHOLESTEROL OXIDASE"/>
    <property type="match status" value="1"/>
</dbReference>
<dbReference type="Pfam" id="PF05199">
    <property type="entry name" value="GMC_oxred_C"/>
    <property type="match status" value="1"/>
</dbReference>
<keyword evidence="6" id="KW-0443">Lipid metabolism</keyword>
<dbReference type="GO" id="GO:0016995">
    <property type="term" value="F:cholesterol oxidase activity"/>
    <property type="evidence" value="ECO:0007669"/>
    <property type="project" value="UniProtKB-EC"/>
</dbReference>
<dbReference type="AlphaFoldDB" id="A0A383B3D0"/>
<evidence type="ECO:0000256" key="11">
    <source>
        <dbReference type="ARBA" id="ARBA00049645"/>
    </source>
</evidence>
<reference evidence="16" key="1">
    <citation type="submission" date="2018-05" db="EMBL/GenBank/DDBJ databases">
        <authorList>
            <person name="Lanie J.A."/>
            <person name="Ng W.-L."/>
            <person name="Kazmierczak K.M."/>
            <person name="Andrzejewski T.M."/>
            <person name="Davidsen T.M."/>
            <person name="Wayne K.J."/>
            <person name="Tettelin H."/>
            <person name="Glass J.I."/>
            <person name="Rusch D."/>
            <person name="Podicherti R."/>
            <person name="Tsui H.-C.T."/>
            <person name="Winkler M.E."/>
        </authorList>
    </citation>
    <scope>NUCLEOTIDE SEQUENCE</scope>
</reference>
<dbReference type="GO" id="GO:0008203">
    <property type="term" value="P:cholesterol metabolic process"/>
    <property type="evidence" value="ECO:0007669"/>
    <property type="project" value="UniProtKB-KW"/>
</dbReference>
<feature type="non-terminal residue" evidence="16">
    <location>
        <position position="1"/>
    </location>
</feature>
<dbReference type="InterPro" id="IPR036188">
    <property type="entry name" value="FAD/NAD-bd_sf"/>
</dbReference>
<dbReference type="EC" id="1.1.3.6" evidence="12"/>
<proteinExistence type="predicted"/>
<name>A0A383B3D0_9ZZZZ</name>
<dbReference type="EC" id="5.3.3.1" evidence="10"/>
<evidence type="ECO:0000256" key="8">
    <source>
        <dbReference type="ARBA" id="ARBA00023221"/>
    </source>
</evidence>
<evidence type="ECO:0000256" key="1">
    <source>
        <dbReference type="ARBA" id="ARBA00001974"/>
    </source>
</evidence>
<evidence type="ECO:0000259" key="15">
    <source>
        <dbReference type="Pfam" id="PF05199"/>
    </source>
</evidence>
<dbReference type="SUPFAM" id="SSF51905">
    <property type="entry name" value="FAD/NAD(P)-binding domain"/>
    <property type="match status" value="1"/>
</dbReference>
<evidence type="ECO:0000256" key="9">
    <source>
        <dbReference type="ARBA" id="ARBA00023235"/>
    </source>
</evidence>
<protein>
    <recommendedName>
        <fullName evidence="13">Cholesterol oxidase</fullName>
        <ecNumber evidence="12">1.1.3.6</ecNumber>
        <ecNumber evidence="10">5.3.3.1</ecNumber>
    </recommendedName>
    <alternativeName>
        <fullName evidence="14">Cholesterol isomerase</fullName>
    </alternativeName>
</protein>
<evidence type="ECO:0000256" key="6">
    <source>
        <dbReference type="ARBA" id="ARBA00023098"/>
    </source>
</evidence>
<dbReference type="Gene3D" id="3.50.50.60">
    <property type="entry name" value="FAD/NAD(P)-binding domain"/>
    <property type="match status" value="1"/>
</dbReference>
<evidence type="ECO:0000256" key="10">
    <source>
        <dbReference type="ARBA" id="ARBA00038856"/>
    </source>
</evidence>
<sequence>WARKTIILLVMQPIDNYLKLNYKSRWWRLGRLSMNSQSSDGKKIPAHIPLAEKTAESIIKKRKGTVTTTYMDAIFDIPSTAHILGGACIGKDIESGVIDENFEVFNYPGLYVIDGSVVPSNLGVNPSLTITALAEYAMSRFPVIDSAEYNSNNL</sequence>
<evidence type="ECO:0000256" key="3">
    <source>
        <dbReference type="ARBA" id="ARBA00022630"/>
    </source>
</evidence>
<dbReference type="InterPro" id="IPR007867">
    <property type="entry name" value="GMC_OxRtase_C"/>
</dbReference>
<dbReference type="GO" id="GO:0004769">
    <property type="term" value="F:steroid Delta-isomerase activity"/>
    <property type="evidence" value="ECO:0007669"/>
    <property type="project" value="UniProtKB-EC"/>
</dbReference>
<keyword evidence="9" id="KW-0413">Isomerase</keyword>
<evidence type="ECO:0000256" key="14">
    <source>
        <dbReference type="ARBA" id="ARBA00049778"/>
    </source>
</evidence>
<evidence type="ECO:0000256" key="13">
    <source>
        <dbReference type="ARBA" id="ARBA00049744"/>
    </source>
</evidence>
<keyword evidence="3" id="KW-0285">Flavoprotein</keyword>
<keyword evidence="2" id="KW-0153">Cholesterol metabolism</keyword>
<dbReference type="InterPro" id="IPR052542">
    <property type="entry name" value="Cholesterol_Oxidase"/>
</dbReference>
<feature type="domain" description="Glucose-methanol-choline oxidoreductase C-terminal" evidence="15">
    <location>
        <begin position="75"/>
        <end position="134"/>
    </location>
</feature>
<dbReference type="PANTHER" id="PTHR47470:SF1">
    <property type="entry name" value="FAD-DEPENDENT OXIDOREDUCTASE 2 FAD BINDING DOMAIN-CONTAINING PROTEIN"/>
    <property type="match status" value="1"/>
</dbReference>
<evidence type="ECO:0000256" key="4">
    <source>
        <dbReference type="ARBA" id="ARBA00022827"/>
    </source>
</evidence>
<keyword evidence="4" id="KW-0274">FAD</keyword>
<comment type="cofactor">
    <cofactor evidence="1">
        <name>FAD</name>
        <dbReference type="ChEBI" id="CHEBI:57692"/>
    </cofactor>
</comment>
<keyword evidence="5" id="KW-0560">Oxidoreductase</keyword>